<dbReference type="InterPro" id="IPR023799">
    <property type="entry name" value="RbfA_dom_sf"/>
</dbReference>
<protein>
    <recommendedName>
        <fullName evidence="2">Ribosome-binding factor A</fullName>
    </recommendedName>
</protein>
<comment type="subcellular location">
    <subcellularLocation>
        <location evidence="2">Cytoplasm</location>
    </subcellularLocation>
</comment>
<keyword evidence="1 2" id="KW-0690">Ribosome biogenesis</keyword>
<dbReference type="InterPro" id="IPR000238">
    <property type="entry name" value="RbfA"/>
</dbReference>
<comment type="subunit">
    <text evidence="2">Monomer. Binds 30S ribosomal subunits, but not 50S ribosomal subunits or 70S ribosomes.</text>
</comment>
<proteinExistence type="inferred from homology"/>
<organism evidence="3 4">
    <name type="scientific">Silicimonas algicola</name>
    <dbReference type="NCBI Taxonomy" id="1826607"/>
    <lineage>
        <taxon>Bacteria</taxon>
        <taxon>Pseudomonadati</taxon>
        <taxon>Pseudomonadota</taxon>
        <taxon>Alphaproteobacteria</taxon>
        <taxon>Rhodobacterales</taxon>
        <taxon>Paracoccaceae</taxon>
    </lineage>
</organism>
<dbReference type="NCBIfam" id="NF001802">
    <property type="entry name" value="PRK00521.2-5"/>
    <property type="match status" value="1"/>
</dbReference>
<dbReference type="PANTHER" id="PTHR33515">
    <property type="entry name" value="RIBOSOME-BINDING FACTOR A, CHLOROPLASTIC-RELATED"/>
    <property type="match status" value="1"/>
</dbReference>
<dbReference type="GO" id="GO:0005829">
    <property type="term" value="C:cytosol"/>
    <property type="evidence" value="ECO:0007669"/>
    <property type="project" value="TreeGrafter"/>
</dbReference>
<dbReference type="EMBL" id="QGGV01000010">
    <property type="protein sequence ID" value="PWK54717.1"/>
    <property type="molecule type" value="Genomic_DNA"/>
</dbReference>
<dbReference type="SUPFAM" id="SSF89919">
    <property type="entry name" value="Ribosome-binding factor A, RbfA"/>
    <property type="match status" value="1"/>
</dbReference>
<dbReference type="GO" id="GO:0030490">
    <property type="term" value="P:maturation of SSU-rRNA"/>
    <property type="evidence" value="ECO:0007669"/>
    <property type="project" value="UniProtKB-UniRule"/>
</dbReference>
<comment type="similarity">
    <text evidence="2">Belongs to the RbfA family.</text>
</comment>
<gene>
    <name evidence="2" type="primary">rbfA</name>
    <name evidence="3" type="ORF">C8D95_1109</name>
</gene>
<evidence type="ECO:0000313" key="4">
    <source>
        <dbReference type="Proteomes" id="UP000245390"/>
    </source>
</evidence>
<dbReference type="KEGG" id="salo:EF888_01350"/>
<dbReference type="Proteomes" id="UP000245390">
    <property type="component" value="Unassembled WGS sequence"/>
</dbReference>
<dbReference type="GO" id="GO:0043024">
    <property type="term" value="F:ribosomal small subunit binding"/>
    <property type="evidence" value="ECO:0007669"/>
    <property type="project" value="TreeGrafter"/>
</dbReference>
<dbReference type="Gene3D" id="3.30.300.20">
    <property type="match status" value="1"/>
</dbReference>
<dbReference type="PANTHER" id="PTHR33515:SF1">
    <property type="entry name" value="RIBOSOME-BINDING FACTOR A, CHLOROPLASTIC-RELATED"/>
    <property type="match status" value="1"/>
</dbReference>
<dbReference type="InterPro" id="IPR015946">
    <property type="entry name" value="KH_dom-like_a/b"/>
</dbReference>
<evidence type="ECO:0000256" key="2">
    <source>
        <dbReference type="HAMAP-Rule" id="MF_00003"/>
    </source>
</evidence>
<evidence type="ECO:0000313" key="3">
    <source>
        <dbReference type="EMBL" id="PWK54717.1"/>
    </source>
</evidence>
<dbReference type="InterPro" id="IPR020053">
    <property type="entry name" value="Ribosome-bd_factorA_CS"/>
</dbReference>
<name>A0A316GIU0_9RHOB</name>
<accession>A0A316GIU0</accession>
<dbReference type="OrthoDB" id="9805051at2"/>
<evidence type="ECO:0000256" key="1">
    <source>
        <dbReference type="ARBA" id="ARBA00022517"/>
    </source>
</evidence>
<dbReference type="AlphaFoldDB" id="A0A316GIU0"/>
<keyword evidence="2" id="KW-0963">Cytoplasm</keyword>
<comment type="caution">
    <text evidence="3">The sequence shown here is derived from an EMBL/GenBank/DDBJ whole genome shotgun (WGS) entry which is preliminary data.</text>
</comment>
<dbReference type="HAMAP" id="MF_00003">
    <property type="entry name" value="RbfA"/>
    <property type="match status" value="1"/>
</dbReference>
<comment type="function">
    <text evidence="2">One of several proteins that assist in the late maturation steps of the functional core of the 30S ribosomal subunit. Associates with free 30S ribosomal subunits (but not with 30S subunits that are part of 70S ribosomes or polysomes). Required for efficient processing of 16S rRNA. May interact with the 5'-terminal helix region of 16S rRNA.</text>
</comment>
<keyword evidence="4" id="KW-1185">Reference proteome</keyword>
<dbReference type="RefSeq" id="WP_109760514.1">
    <property type="nucleotide sequence ID" value="NZ_CP034588.1"/>
</dbReference>
<dbReference type="PROSITE" id="PS01319">
    <property type="entry name" value="RBFA"/>
    <property type="match status" value="1"/>
</dbReference>
<dbReference type="Pfam" id="PF02033">
    <property type="entry name" value="RBFA"/>
    <property type="match status" value="1"/>
</dbReference>
<sequence>MARSRFSDTSGPSQRQLRVAELIRRRLSDILTQGDIHDPDLNRLSITVGEVTCTPDLRTATAYVLPLGGGQRDEALDALRRNRSEIRRVVGRSLQLKFTPEIRYEIDETFDRLDDTRAMFADENVRRDLDRE</sequence>
<reference evidence="3 4" key="1">
    <citation type="submission" date="2018-05" db="EMBL/GenBank/DDBJ databases">
        <title>Genomic Encyclopedia of Type Strains, Phase IV (KMG-IV): sequencing the most valuable type-strain genomes for metagenomic binning, comparative biology and taxonomic classification.</title>
        <authorList>
            <person name="Goeker M."/>
        </authorList>
    </citation>
    <scope>NUCLEOTIDE SEQUENCE [LARGE SCALE GENOMIC DNA]</scope>
    <source>
        <strain evidence="3 4">DSM 103371</strain>
    </source>
</reference>